<keyword evidence="2 5" id="KW-0812">Transmembrane</keyword>
<dbReference type="HOGENOM" id="CLU_043293_1_1_1"/>
<dbReference type="PANTHER" id="PTHR11863">
    <property type="entry name" value="STEROL DESATURASE"/>
    <property type="match status" value="1"/>
</dbReference>
<dbReference type="Pfam" id="PF04116">
    <property type="entry name" value="FA_hydroxylase"/>
    <property type="match status" value="1"/>
</dbReference>
<evidence type="ECO:0000256" key="5">
    <source>
        <dbReference type="SAM" id="Phobius"/>
    </source>
</evidence>
<dbReference type="InterPro" id="IPR006694">
    <property type="entry name" value="Fatty_acid_hydroxylase"/>
</dbReference>
<dbReference type="GO" id="GO:0016491">
    <property type="term" value="F:oxidoreductase activity"/>
    <property type="evidence" value="ECO:0007669"/>
    <property type="project" value="InterPro"/>
</dbReference>
<dbReference type="AlphaFoldDB" id="W3X8V8"/>
<dbReference type="OMA" id="RYMHINR"/>
<keyword evidence="4 5" id="KW-0472">Membrane</keyword>
<evidence type="ECO:0000313" key="8">
    <source>
        <dbReference type="Proteomes" id="UP000030651"/>
    </source>
</evidence>
<evidence type="ECO:0000256" key="1">
    <source>
        <dbReference type="ARBA" id="ARBA00004370"/>
    </source>
</evidence>
<sequence>MELATLSMAQWAAVSPALTYLIVSSFYETLYHFNAFPQYCLVRSEEETRRTPVPKLRVLQYVASYNIAITCVLLVLPDVTPSSPKNAYDVTFVAQLERLPLGDFILGHGLALSCLTWLFTSALFCLRMFLAFVVLDTWAFWCHWFQHKNAWLYRNTHALHHKIHAPYAFGAWYNHWAESLIVDSFGGLLAVTIIGLSDMEQVIFFASGTAKAVEDHSAYVLPWSPFTIIGRWTGNGVEYHDTHHHPRKVKYNLQIYFTWWDSLMGTNYAEKRIAHGKVKH</sequence>
<feature type="transmembrane region" description="Helical" evidence="5">
    <location>
        <begin position="58"/>
        <end position="80"/>
    </location>
</feature>
<evidence type="ECO:0000259" key="6">
    <source>
        <dbReference type="Pfam" id="PF04116"/>
    </source>
</evidence>
<dbReference type="eggNOG" id="KOG0874">
    <property type="taxonomic scope" value="Eukaryota"/>
</dbReference>
<evidence type="ECO:0000256" key="3">
    <source>
        <dbReference type="ARBA" id="ARBA00022989"/>
    </source>
</evidence>
<dbReference type="KEGG" id="pfy:PFICI_04340"/>
<dbReference type="GO" id="GO:0008610">
    <property type="term" value="P:lipid biosynthetic process"/>
    <property type="evidence" value="ECO:0007669"/>
    <property type="project" value="InterPro"/>
</dbReference>
<evidence type="ECO:0000313" key="7">
    <source>
        <dbReference type="EMBL" id="ETS82464.1"/>
    </source>
</evidence>
<organism evidence="7 8">
    <name type="scientific">Pestalotiopsis fici (strain W106-1 / CGMCC3.15140)</name>
    <dbReference type="NCBI Taxonomy" id="1229662"/>
    <lineage>
        <taxon>Eukaryota</taxon>
        <taxon>Fungi</taxon>
        <taxon>Dikarya</taxon>
        <taxon>Ascomycota</taxon>
        <taxon>Pezizomycotina</taxon>
        <taxon>Sordariomycetes</taxon>
        <taxon>Xylariomycetidae</taxon>
        <taxon>Amphisphaeriales</taxon>
        <taxon>Sporocadaceae</taxon>
        <taxon>Pestalotiopsis</taxon>
    </lineage>
</organism>
<evidence type="ECO:0000256" key="2">
    <source>
        <dbReference type="ARBA" id="ARBA00022692"/>
    </source>
</evidence>
<dbReference type="OrthoDB" id="408954at2759"/>
<keyword evidence="3 5" id="KW-1133">Transmembrane helix</keyword>
<dbReference type="STRING" id="1229662.W3X8V8"/>
<proteinExistence type="predicted"/>
<dbReference type="InParanoid" id="W3X8V8"/>
<evidence type="ECO:0000256" key="4">
    <source>
        <dbReference type="ARBA" id="ARBA00023136"/>
    </source>
</evidence>
<accession>W3X8V8</accession>
<dbReference type="EMBL" id="KI912111">
    <property type="protein sequence ID" value="ETS82464.1"/>
    <property type="molecule type" value="Genomic_DNA"/>
</dbReference>
<comment type="subcellular location">
    <subcellularLocation>
        <location evidence="1">Membrane</location>
    </subcellularLocation>
</comment>
<protein>
    <recommendedName>
        <fullName evidence="6">Fatty acid hydroxylase domain-containing protein</fullName>
    </recommendedName>
</protein>
<gene>
    <name evidence="7" type="ORF">PFICI_04340</name>
</gene>
<dbReference type="Proteomes" id="UP000030651">
    <property type="component" value="Unassembled WGS sequence"/>
</dbReference>
<dbReference type="RefSeq" id="XP_007831112.1">
    <property type="nucleotide sequence ID" value="XM_007832921.1"/>
</dbReference>
<dbReference type="GO" id="GO:0016020">
    <property type="term" value="C:membrane"/>
    <property type="evidence" value="ECO:0007669"/>
    <property type="project" value="UniProtKB-SubCell"/>
</dbReference>
<keyword evidence="8" id="KW-1185">Reference proteome</keyword>
<dbReference type="GeneID" id="19269353"/>
<feature type="domain" description="Fatty acid hydroxylase" evidence="6">
    <location>
        <begin position="129"/>
        <end position="266"/>
    </location>
</feature>
<reference evidence="8" key="1">
    <citation type="journal article" date="2015" name="BMC Genomics">
        <title>Genomic and transcriptomic analysis of the endophytic fungus Pestalotiopsis fici reveals its lifestyle and high potential for synthesis of natural products.</title>
        <authorList>
            <person name="Wang X."/>
            <person name="Zhang X."/>
            <person name="Liu L."/>
            <person name="Xiang M."/>
            <person name="Wang W."/>
            <person name="Sun X."/>
            <person name="Che Y."/>
            <person name="Guo L."/>
            <person name="Liu G."/>
            <person name="Guo L."/>
            <person name="Wang C."/>
            <person name="Yin W.B."/>
            <person name="Stadler M."/>
            <person name="Zhang X."/>
            <person name="Liu X."/>
        </authorList>
    </citation>
    <scope>NUCLEOTIDE SEQUENCE [LARGE SCALE GENOMIC DNA]</scope>
    <source>
        <strain evidence="8">W106-1 / CGMCC3.15140</strain>
    </source>
</reference>
<name>W3X8V8_PESFW</name>
<feature type="transmembrane region" description="Helical" evidence="5">
    <location>
        <begin position="101"/>
        <end position="120"/>
    </location>
</feature>
<dbReference type="InterPro" id="IPR050307">
    <property type="entry name" value="Sterol_Desaturase_Related"/>
</dbReference>
<dbReference type="GO" id="GO:0005506">
    <property type="term" value="F:iron ion binding"/>
    <property type="evidence" value="ECO:0007669"/>
    <property type="project" value="InterPro"/>
</dbReference>